<dbReference type="EMBL" id="GGEC01067748">
    <property type="protein sequence ID" value="MBX48232.1"/>
    <property type="molecule type" value="Transcribed_RNA"/>
</dbReference>
<name>A0A2P2P0L1_RHIMU</name>
<proteinExistence type="predicted"/>
<evidence type="ECO:0000313" key="1">
    <source>
        <dbReference type="EMBL" id="MBX48232.1"/>
    </source>
</evidence>
<protein>
    <submittedName>
        <fullName evidence="1">Uncharacterized protein</fullName>
    </submittedName>
</protein>
<sequence length="54" mass="6349">MLTAYRRRPLIFHGRGFQLAESRPPSDSHANPPMEMAHHWIAENFLIVWESFSL</sequence>
<organism evidence="1">
    <name type="scientific">Rhizophora mucronata</name>
    <name type="common">Asiatic mangrove</name>
    <dbReference type="NCBI Taxonomy" id="61149"/>
    <lineage>
        <taxon>Eukaryota</taxon>
        <taxon>Viridiplantae</taxon>
        <taxon>Streptophyta</taxon>
        <taxon>Embryophyta</taxon>
        <taxon>Tracheophyta</taxon>
        <taxon>Spermatophyta</taxon>
        <taxon>Magnoliopsida</taxon>
        <taxon>eudicotyledons</taxon>
        <taxon>Gunneridae</taxon>
        <taxon>Pentapetalae</taxon>
        <taxon>rosids</taxon>
        <taxon>fabids</taxon>
        <taxon>Malpighiales</taxon>
        <taxon>Rhizophoraceae</taxon>
        <taxon>Rhizophora</taxon>
    </lineage>
</organism>
<dbReference type="AlphaFoldDB" id="A0A2P2P0L1"/>
<accession>A0A2P2P0L1</accession>
<reference evidence="1" key="1">
    <citation type="submission" date="2018-02" db="EMBL/GenBank/DDBJ databases">
        <title>Rhizophora mucronata_Transcriptome.</title>
        <authorList>
            <person name="Meera S.P."/>
            <person name="Sreeshan A."/>
            <person name="Augustine A."/>
        </authorList>
    </citation>
    <scope>NUCLEOTIDE SEQUENCE</scope>
    <source>
        <tissue evidence="1">Leaf</tissue>
    </source>
</reference>